<reference evidence="2" key="1">
    <citation type="submission" date="2019-12" db="EMBL/GenBank/DDBJ databases">
        <title>An insight into the sialome of adult female Ixodes ricinus ticks feeding for 6 days.</title>
        <authorList>
            <person name="Perner J."/>
            <person name="Ribeiro J.M.C."/>
        </authorList>
    </citation>
    <scope>NUCLEOTIDE SEQUENCE</scope>
    <source>
        <strain evidence="2">Semi-engorged</strain>
        <tissue evidence="2">Salivary glands</tissue>
    </source>
</reference>
<evidence type="ECO:0000313" key="2">
    <source>
        <dbReference type="EMBL" id="MXU96138.1"/>
    </source>
</evidence>
<evidence type="ECO:0000256" key="1">
    <source>
        <dbReference type="SAM" id="MobiDB-lite"/>
    </source>
</evidence>
<dbReference type="PROSITE" id="PS51257">
    <property type="entry name" value="PROKAR_LIPOPROTEIN"/>
    <property type="match status" value="1"/>
</dbReference>
<dbReference type="AlphaFoldDB" id="A0A6B0V487"/>
<organism evidence="2">
    <name type="scientific">Ixodes ricinus</name>
    <name type="common">Common tick</name>
    <name type="synonym">Acarus ricinus</name>
    <dbReference type="NCBI Taxonomy" id="34613"/>
    <lineage>
        <taxon>Eukaryota</taxon>
        <taxon>Metazoa</taxon>
        <taxon>Ecdysozoa</taxon>
        <taxon>Arthropoda</taxon>
        <taxon>Chelicerata</taxon>
        <taxon>Arachnida</taxon>
        <taxon>Acari</taxon>
        <taxon>Parasitiformes</taxon>
        <taxon>Ixodida</taxon>
        <taxon>Ixodoidea</taxon>
        <taxon>Ixodidae</taxon>
        <taxon>Ixodinae</taxon>
        <taxon>Ixodes</taxon>
    </lineage>
</organism>
<accession>A0A6B0V487</accession>
<dbReference type="EMBL" id="GIFC01014055">
    <property type="protein sequence ID" value="MXU96138.1"/>
    <property type="molecule type" value="Transcribed_RNA"/>
</dbReference>
<proteinExistence type="predicted"/>
<feature type="region of interest" description="Disordered" evidence="1">
    <location>
        <begin position="129"/>
        <end position="190"/>
    </location>
</feature>
<protein>
    <submittedName>
        <fullName evidence="2">Uncharacterized protein</fullName>
    </submittedName>
</protein>
<sequence length="206" mass="21399">MASAWHRKPCGGSSSSRSCLACSWFTACRQRCFSFCSSSCCSSISTCLACASLSSSRRASSACTCAWLMESCCPRWPHPAWSLHTLPSRCSRDSRCALPLASWSRARACTLAWRRTRRAARAARAGKSRSGALASTVRKGGTVPTGLPSPLVSPTGGPGCWGLSTARTRDPLDGRGGGLSSGAGSSFGTSSRGALCLGTSSRSSSI</sequence>
<name>A0A6B0V487_IXORI</name>